<dbReference type="AlphaFoldDB" id="A0A0R2KGA0"/>
<dbReference type="Proteomes" id="UP000051500">
    <property type="component" value="Unassembled WGS sequence"/>
</dbReference>
<sequence length="222" mass="25832">MIIGNGMMAHAFYDTPHEDLVIFASGVSNSKETKFTEYQRELDLLQATIKKYPEKKLLYFSTASIYDQTKSTSAYVQFKLKVEQLIQTTCQHYLVFRVGNVFAHTGNPANMLNYFKASLQTQQKINLQKKTQRVMIDIDDLVLFVMQQANLQDNQVLDCYYPYKYEVGQIYLALSAALQKEPQYQLSNQTAYYPQPIPEYLKGFFIIKDAEVYLNQTIKKYL</sequence>
<dbReference type="Gene3D" id="3.40.50.720">
    <property type="entry name" value="NAD(P)-binding Rossmann-like Domain"/>
    <property type="match status" value="1"/>
</dbReference>
<dbReference type="InterPro" id="IPR036291">
    <property type="entry name" value="NAD(P)-bd_dom_sf"/>
</dbReference>
<gene>
    <name evidence="1" type="ORF">IV53_GL000346</name>
</gene>
<dbReference type="RefSeq" id="WP_051188941.1">
    <property type="nucleotide sequence ID" value="NZ_JQBZ01000025.1"/>
</dbReference>
<dbReference type="STRING" id="1122146.IV53_GL000346"/>
<dbReference type="EMBL" id="JQBZ01000025">
    <property type="protein sequence ID" value="KRN88382.1"/>
    <property type="molecule type" value="Genomic_DNA"/>
</dbReference>
<dbReference type="SUPFAM" id="SSF51735">
    <property type="entry name" value="NAD(P)-binding Rossmann-fold domains"/>
    <property type="match status" value="1"/>
</dbReference>
<evidence type="ECO:0000313" key="2">
    <source>
        <dbReference type="Proteomes" id="UP000051500"/>
    </source>
</evidence>
<keyword evidence="2" id="KW-1185">Reference proteome</keyword>
<evidence type="ECO:0000313" key="1">
    <source>
        <dbReference type="EMBL" id="KRN88382.1"/>
    </source>
</evidence>
<proteinExistence type="predicted"/>
<dbReference type="PATRIC" id="fig|1122146.4.peg.358"/>
<dbReference type="eggNOG" id="COG0451">
    <property type="taxonomic scope" value="Bacteria"/>
</dbReference>
<accession>A0A0R2KGA0</accession>
<dbReference type="OrthoDB" id="1247029at2"/>
<comment type="caution">
    <text evidence="1">The sequence shown here is derived from an EMBL/GenBank/DDBJ whole genome shotgun (WGS) entry which is preliminary data.</text>
</comment>
<protein>
    <submittedName>
        <fullName evidence="1">Uncharacterized protein</fullName>
    </submittedName>
</protein>
<organism evidence="1 2">
    <name type="scientific">Ligilactobacillus ceti DSM 22408</name>
    <dbReference type="NCBI Taxonomy" id="1122146"/>
    <lineage>
        <taxon>Bacteria</taxon>
        <taxon>Bacillati</taxon>
        <taxon>Bacillota</taxon>
        <taxon>Bacilli</taxon>
        <taxon>Lactobacillales</taxon>
        <taxon>Lactobacillaceae</taxon>
        <taxon>Ligilactobacillus</taxon>
    </lineage>
</organism>
<name>A0A0R2KGA0_9LACO</name>
<reference evidence="1 2" key="1">
    <citation type="journal article" date="2015" name="Genome Announc.">
        <title>Expanding the biotechnology potential of lactobacilli through comparative genomics of 213 strains and associated genera.</title>
        <authorList>
            <person name="Sun Z."/>
            <person name="Harris H.M."/>
            <person name="McCann A."/>
            <person name="Guo C."/>
            <person name="Argimon S."/>
            <person name="Zhang W."/>
            <person name="Yang X."/>
            <person name="Jeffery I.B."/>
            <person name="Cooney J.C."/>
            <person name="Kagawa T.F."/>
            <person name="Liu W."/>
            <person name="Song Y."/>
            <person name="Salvetti E."/>
            <person name="Wrobel A."/>
            <person name="Rasinkangas P."/>
            <person name="Parkhill J."/>
            <person name="Rea M.C."/>
            <person name="O'Sullivan O."/>
            <person name="Ritari J."/>
            <person name="Douillard F.P."/>
            <person name="Paul Ross R."/>
            <person name="Yang R."/>
            <person name="Briner A.E."/>
            <person name="Felis G.E."/>
            <person name="de Vos W.M."/>
            <person name="Barrangou R."/>
            <person name="Klaenhammer T.R."/>
            <person name="Caufield P.W."/>
            <person name="Cui Y."/>
            <person name="Zhang H."/>
            <person name="O'Toole P.W."/>
        </authorList>
    </citation>
    <scope>NUCLEOTIDE SEQUENCE [LARGE SCALE GENOMIC DNA]</scope>
    <source>
        <strain evidence="1 2">DSM 22408</strain>
    </source>
</reference>